<dbReference type="PROSITE" id="PS00198">
    <property type="entry name" value="4FE4S_FER_1"/>
    <property type="match status" value="1"/>
</dbReference>
<evidence type="ECO:0000259" key="4">
    <source>
        <dbReference type="PROSITE" id="PS51379"/>
    </source>
</evidence>
<dbReference type="AlphaFoldDB" id="A0A6V8ML12"/>
<dbReference type="Pfam" id="PF17179">
    <property type="entry name" value="Fer4_22"/>
    <property type="match status" value="1"/>
</dbReference>
<sequence>MLMEISAYLANDNLPQFLDTLRAFGTLHGPTLSESGVSLFAPLTSLDRLDLGYRRTQIPPKKYLFPFRDTFLEYRDGRYRFPSGDSKRTVLFGVHACDLEALAYLDQVFLSEPEDPRYAERRANLLLVGISCTPDDYCFCSEPAGSARCDLFLTEQQTGYLVQAESSAGASMLKAAAKLLVSAPPAPPRTPAPCVIPAQDPERAYSRDPLWDEFARSCVGCGACSACCPTCYCFDVRESTGLTGGGSRLREWDNCLFQSHGAVAGGNFRPGRVDRLRYRFLHKYCGFSPLQGRSSCVGCGRCKEVCPVDIDLRELIGKTAPEPGGGR</sequence>
<evidence type="ECO:0000256" key="1">
    <source>
        <dbReference type="ARBA" id="ARBA00022723"/>
    </source>
</evidence>
<gene>
    <name evidence="5" type="ORF">GMST_26540</name>
</gene>
<evidence type="ECO:0000256" key="2">
    <source>
        <dbReference type="ARBA" id="ARBA00023004"/>
    </source>
</evidence>
<dbReference type="PANTHER" id="PTHR40447:SF1">
    <property type="entry name" value="ANAEROBIC SULFITE REDUCTASE SUBUNIT A"/>
    <property type="match status" value="1"/>
</dbReference>
<dbReference type="PROSITE" id="PS51379">
    <property type="entry name" value="4FE4S_FER_2"/>
    <property type="match status" value="2"/>
</dbReference>
<dbReference type="SUPFAM" id="SSF46548">
    <property type="entry name" value="alpha-helical ferredoxin"/>
    <property type="match status" value="1"/>
</dbReference>
<organism evidence="5 6">
    <name type="scientific">Geomonas silvestris</name>
    <dbReference type="NCBI Taxonomy" id="2740184"/>
    <lineage>
        <taxon>Bacteria</taxon>
        <taxon>Pseudomonadati</taxon>
        <taxon>Thermodesulfobacteriota</taxon>
        <taxon>Desulfuromonadia</taxon>
        <taxon>Geobacterales</taxon>
        <taxon>Geobacteraceae</taxon>
        <taxon>Geomonas</taxon>
    </lineage>
</organism>
<protein>
    <submittedName>
        <fullName evidence="5">4Fe-4S ferredoxin</fullName>
    </submittedName>
</protein>
<dbReference type="GO" id="GO:0051536">
    <property type="term" value="F:iron-sulfur cluster binding"/>
    <property type="evidence" value="ECO:0007669"/>
    <property type="project" value="UniProtKB-KW"/>
</dbReference>
<dbReference type="InterPro" id="IPR017900">
    <property type="entry name" value="4Fe4S_Fe_S_CS"/>
</dbReference>
<comment type="caution">
    <text evidence="5">The sequence shown here is derived from an EMBL/GenBank/DDBJ whole genome shotgun (WGS) entry which is preliminary data.</text>
</comment>
<feature type="domain" description="4Fe-4S ferredoxin-type" evidence="4">
    <location>
        <begin position="287"/>
        <end position="315"/>
    </location>
</feature>
<dbReference type="EMBL" id="BLXX01000008">
    <property type="protein sequence ID" value="GFO60329.1"/>
    <property type="molecule type" value="Genomic_DNA"/>
</dbReference>
<accession>A0A6V8ML12</accession>
<name>A0A6V8ML12_9BACT</name>
<reference evidence="6" key="1">
    <citation type="submission" date="2020-06" db="EMBL/GenBank/DDBJ databases">
        <title>Draft genomic sequence of Geomonas sp. Red330.</title>
        <authorList>
            <person name="Itoh H."/>
            <person name="Zhenxing X."/>
            <person name="Ushijima N."/>
            <person name="Masuda Y."/>
            <person name="Shiratori Y."/>
            <person name="Senoo K."/>
        </authorList>
    </citation>
    <scope>NUCLEOTIDE SEQUENCE [LARGE SCALE GENOMIC DNA]</scope>
    <source>
        <strain evidence="6">Red330</strain>
    </source>
</reference>
<keyword evidence="3" id="KW-0411">Iron-sulfur</keyword>
<keyword evidence="6" id="KW-1185">Reference proteome</keyword>
<dbReference type="PANTHER" id="PTHR40447">
    <property type="entry name" value="ANAEROBIC SULFITE REDUCTASE SUBUNIT A"/>
    <property type="match status" value="1"/>
</dbReference>
<dbReference type="GO" id="GO:0046872">
    <property type="term" value="F:metal ion binding"/>
    <property type="evidence" value="ECO:0007669"/>
    <property type="project" value="UniProtKB-KW"/>
</dbReference>
<evidence type="ECO:0000256" key="3">
    <source>
        <dbReference type="ARBA" id="ARBA00023014"/>
    </source>
</evidence>
<keyword evidence="2" id="KW-0408">Iron</keyword>
<feature type="domain" description="4Fe-4S ferredoxin-type" evidence="4">
    <location>
        <begin position="207"/>
        <end position="239"/>
    </location>
</feature>
<dbReference type="Proteomes" id="UP000556026">
    <property type="component" value="Unassembled WGS sequence"/>
</dbReference>
<proteinExistence type="predicted"/>
<keyword evidence="1" id="KW-0479">Metal-binding</keyword>
<dbReference type="InterPro" id="IPR017896">
    <property type="entry name" value="4Fe4S_Fe-S-bd"/>
</dbReference>
<evidence type="ECO:0000313" key="5">
    <source>
        <dbReference type="EMBL" id="GFO60329.1"/>
    </source>
</evidence>
<evidence type="ECO:0000313" key="6">
    <source>
        <dbReference type="Proteomes" id="UP000556026"/>
    </source>
</evidence>